<evidence type="ECO:0000313" key="7">
    <source>
        <dbReference type="EMBL" id="SPD02515.1"/>
    </source>
</evidence>
<organism evidence="7">
    <name type="scientific">Fagus sylvatica</name>
    <name type="common">Beechnut</name>
    <dbReference type="NCBI Taxonomy" id="28930"/>
    <lineage>
        <taxon>Eukaryota</taxon>
        <taxon>Viridiplantae</taxon>
        <taxon>Streptophyta</taxon>
        <taxon>Embryophyta</taxon>
        <taxon>Tracheophyta</taxon>
        <taxon>Spermatophyta</taxon>
        <taxon>Magnoliopsida</taxon>
        <taxon>eudicotyledons</taxon>
        <taxon>Gunneridae</taxon>
        <taxon>Pentapetalae</taxon>
        <taxon>rosids</taxon>
        <taxon>fabids</taxon>
        <taxon>Fagales</taxon>
        <taxon>Fagaceae</taxon>
        <taxon>Fagus</taxon>
    </lineage>
</organism>
<feature type="domain" description="Reverse transcriptase Ty1/copia-type" evidence="3">
    <location>
        <begin position="953"/>
        <end position="1167"/>
    </location>
</feature>
<evidence type="ECO:0000256" key="2">
    <source>
        <dbReference type="SAM" id="MobiDB-lite"/>
    </source>
</evidence>
<dbReference type="CDD" id="cd09272">
    <property type="entry name" value="RNase_HI_RT_Ty1"/>
    <property type="match status" value="2"/>
</dbReference>
<evidence type="ECO:0008006" key="8">
    <source>
        <dbReference type="Google" id="ProtNLM"/>
    </source>
</evidence>
<dbReference type="Pfam" id="PF25597">
    <property type="entry name" value="SH3_retrovirus"/>
    <property type="match status" value="1"/>
</dbReference>
<proteinExistence type="predicted"/>
<keyword evidence="1" id="KW-0378">Hydrolase</keyword>
<name>A0A2N9GSE9_FAGSY</name>
<dbReference type="InterPro" id="IPR025724">
    <property type="entry name" value="GAG-pre-integrase_dom"/>
</dbReference>
<dbReference type="Pfam" id="PF22936">
    <property type="entry name" value="Pol_BBD"/>
    <property type="match status" value="1"/>
</dbReference>
<dbReference type="EMBL" id="OIVN01002313">
    <property type="protein sequence ID" value="SPD02515.1"/>
    <property type="molecule type" value="Genomic_DNA"/>
</dbReference>
<dbReference type="Pfam" id="PF13976">
    <property type="entry name" value="gag_pre-integrs"/>
    <property type="match status" value="1"/>
</dbReference>
<keyword evidence="1" id="KW-0064">Aspartyl protease</keyword>
<gene>
    <name evidence="7" type="ORF">FSB_LOCUS30397</name>
</gene>
<evidence type="ECO:0000259" key="6">
    <source>
        <dbReference type="Pfam" id="PF25597"/>
    </source>
</evidence>
<accession>A0A2N9GSE9</accession>
<reference evidence="7" key="1">
    <citation type="submission" date="2018-02" db="EMBL/GenBank/DDBJ databases">
        <authorList>
            <person name="Cohen D.B."/>
            <person name="Kent A.D."/>
        </authorList>
    </citation>
    <scope>NUCLEOTIDE SEQUENCE</scope>
</reference>
<feature type="domain" description="Reverse transcriptase Ty1/copia-type" evidence="3">
    <location>
        <begin position="1379"/>
        <end position="1489"/>
    </location>
</feature>
<feature type="domain" description="Retroviral polymerase SH3-like" evidence="6">
    <location>
        <begin position="14"/>
        <end position="60"/>
    </location>
</feature>
<evidence type="ECO:0000259" key="3">
    <source>
        <dbReference type="Pfam" id="PF07727"/>
    </source>
</evidence>
<feature type="region of interest" description="Disordered" evidence="2">
    <location>
        <begin position="807"/>
        <end position="839"/>
    </location>
</feature>
<dbReference type="PANTHER" id="PTHR11439">
    <property type="entry name" value="GAG-POL-RELATED RETROTRANSPOSON"/>
    <property type="match status" value="1"/>
</dbReference>
<dbReference type="Pfam" id="PF07727">
    <property type="entry name" value="RVT_2"/>
    <property type="match status" value="2"/>
</dbReference>
<keyword evidence="1" id="KW-0645">Protease</keyword>
<dbReference type="InterPro" id="IPR054722">
    <property type="entry name" value="PolX-like_BBD"/>
</dbReference>
<evidence type="ECO:0000259" key="4">
    <source>
        <dbReference type="Pfam" id="PF13976"/>
    </source>
</evidence>
<dbReference type="InterPro" id="IPR057670">
    <property type="entry name" value="SH3_retrovirus"/>
</dbReference>
<dbReference type="InterPro" id="IPR013103">
    <property type="entry name" value="RVT_2"/>
</dbReference>
<dbReference type="SUPFAM" id="SSF56672">
    <property type="entry name" value="DNA/RNA polymerases"/>
    <property type="match status" value="2"/>
</dbReference>
<dbReference type="InterPro" id="IPR043502">
    <property type="entry name" value="DNA/RNA_pol_sf"/>
</dbReference>
<dbReference type="PANTHER" id="PTHR11439:SF467">
    <property type="entry name" value="INTEGRASE CATALYTIC DOMAIN-CONTAINING PROTEIN"/>
    <property type="match status" value="1"/>
</dbReference>
<feature type="domain" description="GAG-pre-integrase" evidence="4">
    <location>
        <begin position="713"/>
        <end position="758"/>
    </location>
</feature>
<feature type="domain" description="Retrovirus-related Pol polyprotein from transposon TNT 1-94-like beta-barrel" evidence="5">
    <location>
        <begin position="644"/>
        <end position="698"/>
    </location>
</feature>
<feature type="compositionally biased region" description="Polar residues" evidence="2">
    <location>
        <begin position="813"/>
        <end position="832"/>
    </location>
</feature>
<evidence type="ECO:0000256" key="1">
    <source>
        <dbReference type="ARBA" id="ARBA00022750"/>
    </source>
</evidence>
<protein>
    <recommendedName>
        <fullName evidence="8">Reverse transcriptase Ty1/copia-type domain-containing protein</fullName>
    </recommendedName>
</protein>
<sequence length="1690" mass="188420">MKLFFIEFPNILISRASSCVFVGYPPGVKGYKLLNLTTHQYLISRDVVFHENVFPFKSDTSYISDYPQVSTSHDFLTLPTDFLSSTSVEEPSSCSFPISFPNTISGTLHSSSSIDPCSSSSPSFPCSTYAIPASVFEFPPESSPIPLRKSNRISKPPTNLQDYHCQLAITDSASQATSSSNAGPSLPSTSGIPYALSSSLSYSQLSPSHRQFALALTTISEPTSFAQANQISQWKEAILAGFIALKANDTWIVTDLPAGKQPIGCKWMYKVKLKADGSLESDFYPNIPISFSAATVVGNYSTTIAAVPTIAAAVPATTAADYCYSSHYFSIWAMLPLPLLLVEMYITGRRKMQYLTGKKPKPVETDAAYPKWVEENAMVKSWLLNSMTSNVRAVFLRLPTAHDVWDAVSQTYFIGKDASQMYELRCRAHETRQNGKSLADYYGALQLIWQELDYLRPSAMTCSADAAVQKKEIEEDRLYDFLAGLDPSLDQVRSQVLAQDPLPSVRNAFAFVRREELRQATMMAVKFHDGSAMVAGASSRPLPMVPDMSFGNSRPPSVSPGSKISSNRKCTYCNGTNHIRETCFKLNWYPEWFVQKKGTQTKGNNSGPQAHHISIGSQASIPSQVDQFAQQVSLANASTSSGNTGASDHMTNDSKLFTLYTTTLRNTIKVANGLSTPVLGAGSIPLSSSLSLSSVLHDILTKKLIGLGRERGGLYYLDLKEAPVLEAGHVYQVGTEESKAREKIWLWHRRLGHPSFQGASSGEIGSKEEDKLSWNEMTTPIVSRVEITPPTPSKLLEERELRVYARRKKNQDQDALQDSQTDPTLEQDQSVASPEIIEPEVIPELSSPIDTRIESNVSIDSIDPMDDLPIALRRQSRTCQSKYKYPISNYVSSHRLSDSYMAFANHLSSVSTPDNFQNALGNPKWKSAMVEEMEALQKNSTWDLVELPIKADGSVERYKARLVAKGYTQTYGIDYHETFAPVAKINTIRVLLSLAANLDWPLQQFDVKNAFLHGELEEEVYMDLPPGFTTASDVGKVCKLNKSLYGLKQSPRAWFGKFSQSMKNYGFKQSQADHTLFLKCDRGKLTALIVYVDDMVVTGNDEKGIRRLRDYLAKEFEMKDLGALRYFLGIEVARSRHGIFLSQRKYVLDLLTETGMLACQPIDTPIEQNHKLGDDRVDQVPTNKERYQRLVGRLIYLSHTRPDLAYAVSVVSQFMHSPNKVHMDVVHRILRYLKSAPGKGLMFSKHGHLEVEGYTDADWAGSITDRKSTSGYFTFVGGNLVTWCSKKQNVVARSSAEAEYRAMSHGVCELLWLRILMGELGFNLEKPVNLYCDNKAAISIAHNPVQHDRTKHVEVDRHFIKEKLTDGIISVPFVKSEDQLADILTKAVSSRSKSDYSLFTRNHGCSFIALLVNVNDILIASNDMESVTKLKNALDAEFKLKDLGNLKYFLGLEVARSSKGISFCQRKYALEILSDSGMLGSKPVQTPMEQNLKLSETNGSLLDDPVVYKRLVGRLLYLTVIRPDLSYSVQKLSQFMAKPTTSHLTAAHRVLRYVKGSPGQGLFFSSSNNLQLKSFSDSDWASCPDTRRSVTGYYVFLEDSLISWKSKKQHIVSRSSAEAEYRAMAAVVCELMWLIPLLKNFKIAHSQEALLFCDSQAAIHIAANPVYHERTKHIELDCHLIREKIQEGFG</sequence>
<dbReference type="GO" id="GO:0004190">
    <property type="term" value="F:aspartic-type endopeptidase activity"/>
    <property type="evidence" value="ECO:0007669"/>
    <property type="project" value="UniProtKB-KW"/>
</dbReference>
<evidence type="ECO:0000259" key="5">
    <source>
        <dbReference type="Pfam" id="PF22936"/>
    </source>
</evidence>